<name>A0A445E272_ARAHY</name>
<evidence type="ECO:0000313" key="3">
    <source>
        <dbReference type="Proteomes" id="UP000289738"/>
    </source>
</evidence>
<dbReference type="Proteomes" id="UP000289738">
    <property type="component" value="Chromosome A03"/>
</dbReference>
<keyword evidence="1" id="KW-0812">Transmembrane</keyword>
<feature type="transmembrane region" description="Helical" evidence="1">
    <location>
        <begin position="175"/>
        <end position="196"/>
    </location>
</feature>
<keyword evidence="1" id="KW-0472">Membrane</keyword>
<sequence>MEETALSGETGDSERVVFIKVEGKRRRTQGVEQRNSCKKQRLQEVKDHHYRCCLWLWRKRKVRLAVGGGGDGGGVGVGVGEGGSEISEKIKGRDEIWKKVVEIRVRKRSCDVHGSMQFTGRKSINLLIWFKTVAGNTYFCVLETGITFHFLFPLFVLAIPKENELRVRDPSNKSLLLSLMLSSQFSWICTSVIQLLQLHRMPRYPKIASDTI</sequence>
<keyword evidence="1" id="KW-1133">Transmembrane helix</keyword>
<evidence type="ECO:0000313" key="2">
    <source>
        <dbReference type="EMBL" id="RYR69523.1"/>
    </source>
</evidence>
<comment type="caution">
    <text evidence="2">The sequence shown here is derived from an EMBL/GenBank/DDBJ whole genome shotgun (WGS) entry which is preliminary data.</text>
</comment>
<organism evidence="2 3">
    <name type="scientific">Arachis hypogaea</name>
    <name type="common">Peanut</name>
    <dbReference type="NCBI Taxonomy" id="3818"/>
    <lineage>
        <taxon>Eukaryota</taxon>
        <taxon>Viridiplantae</taxon>
        <taxon>Streptophyta</taxon>
        <taxon>Embryophyta</taxon>
        <taxon>Tracheophyta</taxon>
        <taxon>Spermatophyta</taxon>
        <taxon>Magnoliopsida</taxon>
        <taxon>eudicotyledons</taxon>
        <taxon>Gunneridae</taxon>
        <taxon>Pentapetalae</taxon>
        <taxon>rosids</taxon>
        <taxon>fabids</taxon>
        <taxon>Fabales</taxon>
        <taxon>Fabaceae</taxon>
        <taxon>Papilionoideae</taxon>
        <taxon>50 kb inversion clade</taxon>
        <taxon>dalbergioids sensu lato</taxon>
        <taxon>Dalbergieae</taxon>
        <taxon>Pterocarpus clade</taxon>
        <taxon>Arachis</taxon>
    </lineage>
</organism>
<accession>A0A445E272</accession>
<keyword evidence="3" id="KW-1185">Reference proteome</keyword>
<reference evidence="2 3" key="1">
    <citation type="submission" date="2019-01" db="EMBL/GenBank/DDBJ databases">
        <title>Sequencing of cultivated peanut Arachis hypogaea provides insights into genome evolution and oil improvement.</title>
        <authorList>
            <person name="Chen X."/>
        </authorList>
    </citation>
    <scope>NUCLEOTIDE SEQUENCE [LARGE SCALE GENOMIC DNA]</scope>
    <source>
        <strain evidence="3">cv. Fuhuasheng</strain>
        <tissue evidence="2">Leaves</tissue>
    </source>
</reference>
<feature type="transmembrane region" description="Helical" evidence="1">
    <location>
        <begin position="126"/>
        <end position="155"/>
    </location>
</feature>
<proteinExistence type="predicted"/>
<gene>
    <name evidence="2" type="ORF">Ahy_A03g016081</name>
</gene>
<protein>
    <submittedName>
        <fullName evidence="2">Uncharacterized protein</fullName>
    </submittedName>
</protein>
<dbReference type="AlphaFoldDB" id="A0A445E272"/>
<dbReference type="EMBL" id="SDMP01000003">
    <property type="protein sequence ID" value="RYR69523.1"/>
    <property type="molecule type" value="Genomic_DNA"/>
</dbReference>
<evidence type="ECO:0000256" key="1">
    <source>
        <dbReference type="SAM" id="Phobius"/>
    </source>
</evidence>